<dbReference type="Proteomes" id="UP000094669">
    <property type="component" value="Unassembled WGS sequence"/>
</dbReference>
<evidence type="ECO:0000313" key="1">
    <source>
        <dbReference type="EMBL" id="PNV76681.1"/>
    </source>
</evidence>
<sequence>MFCLQSSVICPPEDRRVRFAHARQKLLLVGKAVEDVEKSPITQESFHRTWEPCSSMFCLQSSVICPPFRIRQCVIG</sequence>
<gene>
    <name evidence="1" type="ORF">BES34_002055</name>
</gene>
<reference evidence="1" key="1">
    <citation type="submission" date="2018-01" db="EMBL/GenBank/DDBJ databases">
        <title>Genomic characterization of Leptospira inadai serogroup Lyme isolated from captured rat in Brazil and comparative analysis with human reference strain.</title>
        <authorList>
            <person name="Moreno L.Z."/>
            <person name="Loureiro A.P."/>
            <person name="Miraglia F."/>
            <person name="Kremer F.S."/>
            <person name="Eslabao M.R."/>
            <person name="Dellagostin O.A."/>
            <person name="Lilenbaum W."/>
            <person name="Moreno A.M."/>
        </authorList>
    </citation>
    <scope>NUCLEOTIDE SEQUENCE [LARGE SCALE GENOMIC DNA]</scope>
    <source>
        <strain evidence="1">M34/99</strain>
    </source>
</reference>
<protein>
    <submittedName>
        <fullName evidence="1">Uncharacterized protein</fullName>
    </submittedName>
</protein>
<comment type="caution">
    <text evidence="1">The sequence shown here is derived from an EMBL/GenBank/DDBJ whole genome shotgun (WGS) entry which is preliminary data.</text>
</comment>
<organism evidence="1 2">
    <name type="scientific">Leptospira inadai serovar Lyme</name>
    <dbReference type="NCBI Taxonomy" id="293084"/>
    <lineage>
        <taxon>Bacteria</taxon>
        <taxon>Pseudomonadati</taxon>
        <taxon>Spirochaetota</taxon>
        <taxon>Spirochaetia</taxon>
        <taxon>Leptospirales</taxon>
        <taxon>Leptospiraceae</taxon>
        <taxon>Leptospira</taxon>
    </lineage>
</organism>
<dbReference type="EMBL" id="MCRM02000002">
    <property type="protein sequence ID" value="PNV76681.1"/>
    <property type="molecule type" value="Genomic_DNA"/>
</dbReference>
<proteinExistence type="predicted"/>
<evidence type="ECO:0000313" key="2">
    <source>
        <dbReference type="Proteomes" id="UP000094669"/>
    </source>
</evidence>
<accession>A0ABX4YN79</accession>
<name>A0ABX4YN79_9LEPT</name>
<keyword evidence="2" id="KW-1185">Reference proteome</keyword>